<dbReference type="EMBL" id="JRKS01000024">
    <property type="protein sequence ID" value="KGJ07210.1"/>
    <property type="molecule type" value="Genomic_DNA"/>
</dbReference>
<comment type="caution">
    <text evidence="1">The sequence shown here is derived from an EMBL/GenBank/DDBJ whole genome shotgun (WGS) entry which is preliminary data.</text>
</comment>
<proteinExistence type="predicted"/>
<name>A0A099F901_9RHOB</name>
<reference evidence="1 2" key="1">
    <citation type="submission" date="2014-09" db="EMBL/GenBank/DDBJ databases">
        <authorList>
            <person name="McGinnis J.M."/>
            <person name="Wolfgang W.J."/>
        </authorList>
    </citation>
    <scope>NUCLEOTIDE SEQUENCE [LARGE SCALE GENOMIC DNA]</scope>
    <source>
        <strain evidence="1 2">HAMBI 3106</strain>
    </source>
</reference>
<keyword evidence="2" id="KW-1185">Reference proteome</keyword>
<dbReference type="Proteomes" id="UP000029917">
    <property type="component" value="Unassembled WGS sequence"/>
</dbReference>
<organism evidence="1 2">
    <name type="scientific">Paracoccus sphaerophysae</name>
    <dbReference type="NCBI Taxonomy" id="690417"/>
    <lineage>
        <taxon>Bacteria</taxon>
        <taxon>Pseudomonadati</taxon>
        <taxon>Pseudomonadota</taxon>
        <taxon>Alphaproteobacteria</taxon>
        <taxon>Rhodobacterales</taxon>
        <taxon>Paracoccaceae</taxon>
        <taxon>Paracoccus</taxon>
    </lineage>
</organism>
<protein>
    <submittedName>
        <fullName evidence="1">Uncharacterized protein</fullName>
    </submittedName>
</protein>
<dbReference type="STRING" id="690417.IC63_09070"/>
<dbReference type="AlphaFoldDB" id="A0A099F901"/>
<evidence type="ECO:0000313" key="1">
    <source>
        <dbReference type="EMBL" id="KGJ07210.1"/>
    </source>
</evidence>
<gene>
    <name evidence="1" type="ORF">IC63_09070</name>
</gene>
<sequence>MSHAAPKLSGSSLVADWRLNILEEVQGPQVVLSRFLLLGRQQQVAFRLIDVAQALQSIDRRLIACAEPVRDKRDVLKADRLGARCRTQLALYASTGRHIKDDLIGTCRLTLAELSQLFLETGLRKQEGCGESVRALFYALTAVVGAAHANHTVAIKKGMRILMR</sequence>
<reference evidence="1 2" key="2">
    <citation type="submission" date="2014-10" db="EMBL/GenBank/DDBJ databases">
        <title>Paracoccus sanguinis sp. nov., isolated from clinical specimens of New York State patients.</title>
        <authorList>
            <person name="Mingle L.A."/>
            <person name="Cole J.A."/>
            <person name="Lapierre P."/>
            <person name="Musser K.A."/>
        </authorList>
    </citation>
    <scope>NUCLEOTIDE SEQUENCE [LARGE SCALE GENOMIC DNA]</scope>
    <source>
        <strain evidence="1 2">HAMBI 3106</strain>
    </source>
</reference>
<accession>A0A099F901</accession>
<evidence type="ECO:0000313" key="2">
    <source>
        <dbReference type="Proteomes" id="UP000029917"/>
    </source>
</evidence>